<dbReference type="InterPro" id="IPR005829">
    <property type="entry name" value="Sugar_transporter_CS"/>
</dbReference>
<keyword evidence="6" id="KW-0769">Symport</keyword>
<evidence type="ECO:0000256" key="8">
    <source>
        <dbReference type="ARBA" id="ARBA00023136"/>
    </source>
</evidence>
<dbReference type="InterPro" id="IPR036259">
    <property type="entry name" value="MFS_trans_sf"/>
</dbReference>
<dbReference type="PROSITE" id="PS00216">
    <property type="entry name" value="SUGAR_TRANSPORT_1"/>
    <property type="match status" value="1"/>
</dbReference>
<dbReference type="EMBL" id="AP023355">
    <property type="protein sequence ID" value="BCJ34871.1"/>
    <property type="molecule type" value="Genomic_DNA"/>
</dbReference>
<accession>A0A7R7DNL0</accession>
<organism evidence="13 14">
    <name type="scientific">Actinocatenispora thailandica</name>
    <dbReference type="NCBI Taxonomy" id="227318"/>
    <lineage>
        <taxon>Bacteria</taxon>
        <taxon>Bacillati</taxon>
        <taxon>Actinomycetota</taxon>
        <taxon>Actinomycetes</taxon>
        <taxon>Micromonosporales</taxon>
        <taxon>Micromonosporaceae</taxon>
        <taxon>Actinocatenispora</taxon>
    </lineage>
</organism>
<feature type="transmembrane region" description="Helical" evidence="11">
    <location>
        <begin position="96"/>
        <end position="117"/>
    </location>
</feature>
<dbReference type="InterPro" id="IPR020846">
    <property type="entry name" value="MFS_dom"/>
</dbReference>
<evidence type="ECO:0000256" key="4">
    <source>
        <dbReference type="ARBA" id="ARBA00022475"/>
    </source>
</evidence>
<feature type="transmembrane region" description="Helical" evidence="11">
    <location>
        <begin position="348"/>
        <end position="372"/>
    </location>
</feature>
<feature type="transmembrane region" description="Helical" evidence="11">
    <location>
        <begin position="66"/>
        <end position="84"/>
    </location>
</feature>
<gene>
    <name evidence="13" type="ORF">Athai_23740</name>
</gene>
<dbReference type="Proteomes" id="UP000611640">
    <property type="component" value="Chromosome"/>
</dbReference>
<proteinExistence type="inferred from homology"/>
<dbReference type="PROSITE" id="PS50850">
    <property type="entry name" value="MFS"/>
    <property type="match status" value="1"/>
</dbReference>
<feature type="transmembrane region" description="Helical" evidence="11">
    <location>
        <begin position="164"/>
        <end position="187"/>
    </location>
</feature>
<dbReference type="InterPro" id="IPR051084">
    <property type="entry name" value="H+-coupled_symporters"/>
</dbReference>
<evidence type="ECO:0000256" key="9">
    <source>
        <dbReference type="ARBA" id="ARBA00037295"/>
    </source>
</evidence>
<feature type="transmembrane region" description="Helical" evidence="11">
    <location>
        <begin position="413"/>
        <end position="430"/>
    </location>
</feature>
<evidence type="ECO:0000256" key="2">
    <source>
        <dbReference type="ARBA" id="ARBA00008240"/>
    </source>
</evidence>
<dbReference type="Pfam" id="PF07690">
    <property type="entry name" value="MFS_1"/>
    <property type="match status" value="1"/>
</dbReference>
<dbReference type="GO" id="GO:0015293">
    <property type="term" value="F:symporter activity"/>
    <property type="evidence" value="ECO:0007669"/>
    <property type="project" value="UniProtKB-KW"/>
</dbReference>
<evidence type="ECO:0000256" key="10">
    <source>
        <dbReference type="ARBA" id="ARBA00039918"/>
    </source>
</evidence>
<dbReference type="PANTHER" id="PTHR43528:SF1">
    <property type="entry name" value="ALPHA-KETOGLUTARATE PERMEASE"/>
    <property type="match status" value="1"/>
</dbReference>
<feature type="transmembrane region" description="Helical" evidence="11">
    <location>
        <begin position="292"/>
        <end position="312"/>
    </location>
</feature>
<evidence type="ECO:0000313" key="14">
    <source>
        <dbReference type="Proteomes" id="UP000611640"/>
    </source>
</evidence>
<feature type="domain" description="Major facilitator superfamily (MFS) profile" evidence="12">
    <location>
        <begin position="22"/>
        <end position="437"/>
    </location>
</feature>
<evidence type="ECO:0000256" key="5">
    <source>
        <dbReference type="ARBA" id="ARBA00022692"/>
    </source>
</evidence>
<evidence type="ECO:0000256" key="3">
    <source>
        <dbReference type="ARBA" id="ARBA00022448"/>
    </source>
</evidence>
<evidence type="ECO:0000256" key="11">
    <source>
        <dbReference type="SAM" id="Phobius"/>
    </source>
</evidence>
<dbReference type="GO" id="GO:0005886">
    <property type="term" value="C:plasma membrane"/>
    <property type="evidence" value="ECO:0007669"/>
    <property type="project" value="UniProtKB-SubCell"/>
</dbReference>
<sequence length="457" mass="48617">MTNMAEAQATKPPVDPSTVRKAVLASAMGNATEWYDYGVFTSGIIAATIGTVFFPGGGGGTAVLKSLALVAVGFIVRPFGGAFFGPLGDKLGRKRVLSITILLMSGCTFLVGCLPTYSGAYSIGIAAPILVLLLRLIQGFSTGGEYGGAATFIAEYAPTRRRGFFGSFLEAGTLSGYILGNIVVLAVTLGFTDSQISSWAWRIPFFVALPLGLVGLYLRTKLEDTPEFQRLEESGQKAEKAPILETLSRNWRMILNLVGIVILLNVADYMLLTTMPSYFTDTLKISDTTSVLIIIAVEAIQIALIGPLGALSDRVGRKPLLLTAAIGFILLSWPSLKLMQSGSTVLLFVGFLIVALLLLLMLAVIGSTFPAMFPTRVRYGSFAIGYNVSTALFGGTTGVVVTALIHATGNDDWPAYYLMVAAVIALVPIIRIPETARVPMEAINESGVGQKLEPLPR</sequence>
<dbReference type="FunFam" id="1.20.1250.20:FF:000001">
    <property type="entry name" value="Dicarboxylate MFS transporter"/>
    <property type="match status" value="1"/>
</dbReference>
<reference evidence="13 14" key="1">
    <citation type="submission" date="2020-08" db="EMBL/GenBank/DDBJ databases">
        <title>Whole genome shotgun sequence of Actinocatenispora thailandica NBRC 105041.</title>
        <authorList>
            <person name="Komaki H."/>
            <person name="Tamura T."/>
        </authorList>
    </citation>
    <scope>NUCLEOTIDE SEQUENCE [LARGE SCALE GENOMIC DNA]</scope>
    <source>
        <strain evidence="13 14">NBRC 105041</strain>
    </source>
</reference>
<keyword evidence="4" id="KW-1003">Cell membrane</keyword>
<keyword evidence="7 11" id="KW-1133">Transmembrane helix</keyword>
<feature type="transmembrane region" description="Helical" evidence="11">
    <location>
        <begin position="253"/>
        <end position="272"/>
    </location>
</feature>
<dbReference type="PROSITE" id="PS00217">
    <property type="entry name" value="SUGAR_TRANSPORT_2"/>
    <property type="match status" value="1"/>
</dbReference>
<name>A0A7R7DNL0_9ACTN</name>
<evidence type="ECO:0000259" key="12">
    <source>
        <dbReference type="PROSITE" id="PS50850"/>
    </source>
</evidence>
<keyword evidence="5 11" id="KW-0812">Transmembrane</keyword>
<feature type="transmembrane region" description="Helical" evidence="11">
    <location>
        <begin position="199"/>
        <end position="218"/>
    </location>
</feature>
<dbReference type="PANTHER" id="PTHR43528">
    <property type="entry name" value="ALPHA-KETOGLUTARATE PERMEASE"/>
    <property type="match status" value="1"/>
</dbReference>
<dbReference type="RefSeq" id="WP_203961534.1">
    <property type="nucleotide sequence ID" value="NZ_AP023355.1"/>
</dbReference>
<comment type="subcellular location">
    <subcellularLocation>
        <location evidence="1">Cell membrane</location>
        <topology evidence="1">Multi-pass membrane protein</topology>
    </subcellularLocation>
</comment>
<comment type="function">
    <text evidence="9">May be a proton symporter involved in the uptake of osmolytes such as proline and glycine betaine.</text>
</comment>
<dbReference type="AlphaFoldDB" id="A0A7R7DNL0"/>
<feature type="transmembrane region" description="Helical" evidence="11">
    <location>
        <begin position="384"/>
        <end position="407"/>
    </location>
</feature>
<dbReference type="Pfam" id="PF00083">
    <property type="entry name" value="Sugar_tr"/>
    <property type="match status" value="1"/>
</dbReference>
<evidence type="ECO:0000256" key="1">
    <source>
        <dbReference type="ARBA" id="ARBA00004651"/>
    </source>
</evidence>
<evidence type="ECO:0000256" key="7">
    <source>
        <dbReference type="ARBA" id="ARBA00022989"/>
    </source>
</evidence>
<keyword evidence="8 11" id="KW-0472">Membrane</keyword>
<comment type="similarity">
    <text evidence="2">Belongs to the major facilitator superfamily. Metabolite:H+ Symporter (MHS) family (TC 2.A.1.6) family.</text>
</comment>
<feature type="transmembrane region" description="Helical" evidence="11">
    <location>
        <begin position="319"/>
        <end position="336"/>
    </location>
</feature>
<dbReference type="InterPro" id="IPR005828">
    <property type="entry name" value="MFS_sugar_transport-like"/>
</dbReference>
<feature type="transmembrane region" description="Helical" evidence="11">
    <location>
        <begin position="123"/>
        <end position="143"/>
    </location>
</feature>
<dbReference type="SUPFAM" id="SSF103473">
    <property type="entry name" value="MFS general substrate transporter"/>
    <property type="match status" value="1"/>
</dbReference>
<dbReference type="Gene3D" id="1.20.1250.20">
    <property type="entry name" value="MFS general substrate transporter like domains"/>
    <property type="match status" value="2"/>
</dbReference>
<evidence type="ECO:0000313" key="13">
    <source>
        <dbReference type="EMBL" id="BCJ34871.1"/>
    </source>
</evidence>
<keyword evidence="14" id="KW-1185">Reference proteome</keyword>
<dbReference type="InterPro" id="IPR011701">
    <property type="entry name" value="MFS"/>
</dbReference>
<dbReference type="KEGG" id="atl:Athai_23740"/>
<evidence type="ECO:0000256" key="6">
    <source>
        <dbReference type="ARBA" id="ARBA00022847"/>
    </source>
</evidence>
<feature type="transmembrane region" description="Helical" evidence="11">
    <location>
        <begin position="34"/>
        <end position="54"/>
    </location>
</feature>
<keyword evidence="3" id="KW-0813">Transport</keyword>
<protein>
    <recommendedName>
        <fullName evidence="10">Putative proline/betaine transporter</fullName>
    </recommendedName>
</protein>